<dbReference type="OrthoDB" id="2014339at2759"/>
<dbReference type="Proteomes" id="UP000054558">
    <property type="component" value="Unassembled WGS sequence"/>
</dbReference>
<feature type="region of interest" description="Disordered" evidence="1">
    <location>
        <begin position="1"/>
        <end position="52"/>
    </location>
</feature>
<reference evidence="2 3" key="1">
    <citation type="journal article" date="2014" name="Nat. Commun.">
        <title>Klebsormidium flaccidum genome reveals primary factors for plant terrestrial adaptation.</title>
        <authorList>
            <person name="Hori K."/>
            <person name="Maruyama F."/>
            <person name="Fujisawa T."/>
            <person name="Togashi T."/>
            <person name="Yamamoto N."/>
            <person name="Seo M."/>
            <person name="Sato S."/>
            <person name="Yamada T."/>
            <person name="Mori H."/>
            <person name="Tajima N."/>
            <person name="Moriyama T."/>
            <person name="Ikeuchi M."/>
            <person name="Watanabe M."/>
            <person name="Wada H."/>
            <person name="Kobayashi K."/>
            <person name="Saito M."/>
            <person name="Masuda T."/>
            <person name="Sasaki-Sekimoto Y."/>
            <person name="Mashiguchi K."/>
            <person name="Awai K."/>
            <person name="Shimojima M."/>
            <person name="Masuda S."/>
            <person name="Iwai M."/>
            <person name="Nobusawa T."/>
            <person name="Narise T."/>
            <person name="Kondo S."/>
            <person name="Saito H."/>
            <person name="Sato R."/>
            <person name="Murakawa M."/>
            <person name="Ihara Y."/>
            <person name="Oshima-Yamada Y."/>
            <person name="Ohtaka K."/>
            <person name="Satoh M."/>
            <person name="Sonobe K."/>
            <person name="Ishii M."/>
            <person name="Ohtani R."/>
            <person name="Kanamori-Sato M."/>
            <person name="Honoki R."/>
            <person name="Miyazaki D."/>
            <person name="Mochizuki H."/>
            <person name="Umetsu J."/>
            <person name="Higashi K."/>
            <person name="Shibata D."/>
            <person name="Kamiya Y."/>
            <person name="Sato N."/>
            <person name="Nakamura Y."/>
            <person name="Tabata S."/>
            <person name="Ida S."/>
            <person name="Kurokawa K."/>
            <person name="Ohta H."/>
        </authorList>
    </citation>
    <scope>NUCLEOTIDE SEQUENCE [LARGE SCALE GENOMIC DNA]</scope>
    <source>
        <strain evidence="2 3">NIES-2285</strain>
    </source>
</reference>
<evidence type="ECO:0000313" key="3">
    <source>
        <dbReference type="Proteomes" id="UP000054558"/>
    </source>
</evidence>
<keyword evidence="3" id="KW-1185">Reference proteome</keyword>
<dbReference type="STRING" id="105231.A0A1Y1I597"/>
<organism evidence="2 3">
    <name type="scientific">Klebsormidium nitens</name>
    <name type="common">Green alga</name>
    <name type="synonym">Ulothrix nitens</name>
    <dbReference type="NCBI Taxonomy" id="105231"/>
    <lineage>
        <taxon>Eukaryota</taxon>
        <taxon>Viridiplantae</taxon>
        <taxon>Streptophyta</taxon>
        <taxon>Klebsormidiophyceae</taxon>
        <taxon>Klebsormidiales</taxon>
        <taxon>Klebsormidiaceae</taxon>
        <taxon>Klebsormidium</taxon>
    </lineage>
</organism>
<name>A0A1Y1I597_KLENI</name>
<evidence type="ECO:0000313" key="2">
    <source>
        <dbReference type="EMBL" id="GAQ86125.1"/>
    </source>
</evidence>
<dbReference type="PANTHER" id="PTHR46737:SF2">
    <property type="entry name" value="OS02G0827600 PROTEIN"/>
    <property type="match status" value="1"/>
</dbReference>
<proteinExistence type="predicted"/>
<evidence type="ECO:0000256" key="1">
    <source>
        <dbReference type="SAM" id="MobiDB-lite"/>
    </source>
</evidence>
<dbReference type="Pfam" id="PF12049">
    <property type="entry name" value="DUF3531"/>
    <property type="match status" value="1"/>
</dbReference>
<feature type="compositionally biased region" description="Basic residues" evidence="1">
    <location>
        <begin position="17"/>
        <end position="28"/>
    </location>
</feature>
<dbReference type="EMBL" id="DF237220">
    <property type="protein sequence ID" value="GAQ86125.1"/>
    <property type="molecule type" value="Genomic_DNA"/>
</dbReference>
<dbReference type="OMA" id="TFRSWHI"/>
<dbReference type="PANTHER" id="PTHR46737">
    <property type="entry name" value="OS02G0827600 PROTEIN"/>
    <property type="match status" value="1"/>
</dbReference>
<gene>
    <name evidence="2" type="ORF">KFL_002710200</name>
</gene>
<sequence>MEAGGGSSNSGKEGRERRRREGIKRVVLKRGEASDAAGSEEPRLGTAENPEILEEPMSTVEKRLREQLEALGGEEFRQRRTVSWRDEDQPERNVGEYRVPSRQDLKDGDEYMYTQTEFKEGEFPQWAQAYRDAAKNDDEIAKLLDGALDDPKEMQARMEERLSKNKSEILQEKTGAAEPPQIVFKNFDPFDLNIWIQLYKQPSDDDADLLAGILRSWYMLGKIGAYNSANLQVSDREELLDLQKDEKNQASAIRYDTRPAPGESKVMLKTYLHNIGDLEFQNEWGKLWIDLGTSDALALDVLLNALLKFSDDYVGIKQIIFGGQLETWDGMMDKEDKEYMKIVI</sequence>
<accession>A0A1Y1I597</accession>
<dbReference type="AlphaFoldDB" id="A0A1Y1I597"/>
<protein>
    <submittedName>
        <fullName evidence="2">Uncharacterized protein</fullName>
    </submittedName>
</protein>
<dbReference type="InterPro" id="IPR021920">
    <property type="entry name" value="DUF3531"/>
</dbReference>